<keyword evidence="6 8" id="KW-0472">Membrane</keyword>
<comment type="similarity">
    <text evidence="2">Belongs to the polysaccharide synthase family.</text>
</comment>
<dbReference type="EMBL" id="CP036290">
    <property type="protein sequence ID" value="QDU86025.1"/>
    <property type="molecule type" value="Genomic_DNA"/>
</dbReference>
<proteinExistence type="inferred from homology"/>
<evidence type="ECO:0000256" key="6">
    <source>
        <dbReference type="ARBA" id="ARBA00023136"/>
    </source>
</evidence>
<evidence type="ECO:0000256" key="1">
    <source>
        <dbReference type="ARBA" id="ARBA00004651"/>
    </source>
</evidence>
<keyword evidence="4 8" id="KW-0812">Transmembrane</keyword>
<evidence type="ECO:0000256" key="5">
    <source>
        <dbReference type="ARBA" id="ARBA00022989"/>
    </source>
</evidence>
<feature type="transmembrane region" description="Helical" evidence="8">
    <location>
        <begin position="342"/>
        <end position="361"/>
    </location>
</feature>
<feature type="region of interest" description="Disordered" evidence="7">
    <location>
        <begin position="1"/>
        <end position="22"/>
    </location>
</feature>
<keyword evidence="10" id="KW-1185">Reference proteome</keyword>
<feature type="transmembrane region" description="Helical" evidence="8">
    <location>
        <begin position="192"/>
        <end position="212"/>
    </location>
</feature>
<evidence type="ECO:0000256" key="3">
    <source>
        <dbReference type="ARBA" id="ARBA00022475"/>
    </source>
</evidence>
<feature type="transmembrane region" description="Helical" evidence="8">
    <location>
        <begin position="224"/>
        <end position="247"/>
    </location>
</feature>
<evidence type="ECO:0000256" key="2">
    <source>
        <dbReference type="ARBA" id="ARBA00007430"/>
    </source>
</evidence>
<dbReference type="PANTHER" id="PTHR30250">
    <property type="entry name" value="PST FAMILY PREDICTED COLANIC ACID TRANSPORTER"/>
    <property type="match status" value="1"/>
</dbReference>
<evidence type="ECO:0000256" key="7">
    <source>
        <dbReference type="SAM" id="MobiDB-lite"/>
    </source>
</evidence>
<organism evidence="9 10">
    <name type="scientific">Rohdeia mirabilis</name>
    <dbReference type="NCBI Taxonomy" id="2528008"/>
    <lineage>
        <taxon>Bacteria</taxon>
        <taxon>Pseudomonadati</taxon>
        <taxon>Planctomycetota</taxon>
        <taxon>Planctomycetia</taxon>
        <taxon>Planctomycetia incertae sedis</taxon>
        <taxon>Rohdeia</taxon>
    </lineage>
</organism>
<feature type="transmembrane region" description="Helical" evidence="8">
    <location>
        <begin position="107"/>
        <end position="126"/>
    </location>
</feature>
<gene>
    <name evidence="9" type="primary">tuaB</name>
    <name evidence="9" type="ORF">Pla163_31720</name>
</gene>
<dbReference type="OrthoDB" id="8538786at2"/>
<evidence type="ECO:0000313" key="9">
    <source>
        <dbReference type="EMBL" id="QDU86025.1"/>
    </source>
</evidence>
<dbReference type="Pfam" id="PF13440">
    <property type="entry name" value="Polysacc_synt_3"/>
    <property type="match status" value="1"/>
</dbReference>
<feature type="compositionally biased region" description="Polar residues" evidence="7">
    <location>
        <begin position="1"/>
        <end position="10"/>
    </location>
</feature>
<feature type="compositionally biased region" description="Basic and acidic residues" evidence="7">
    <location>
        <begin position="11"/>
        <end position="22"/>
    </location>
</feature>
<dbReference type="Proteomes" id="UP000319342">
    <property type="component" value="Chromosome"/>
</dbReference>
<accession>A0A518D3I5</accession>
<evidence type="ECO:0000313" key="10">
    <source>
        <dbReference type="Proteomes" id="UP000319342"/>
    </source>
</evidence>
<dbReference type="PANTHER" id="PTHR30250:SF10">
    <property type="entry name" value="LIPOPOLYSACCHARIDE BIOSYNTHESIS PROTEIN WZXC"/>
    <property type="match status" value="1"/>
</dbReference>
<dbReference type="RefSeq" id="WP_145190502.1">
    <property type="nucleotide sequence ID" value="NZ_CP036290.1"/>
</dbReference>
<feature type="transmembrane region" description="Helical" evidence="8">
    <location>
        <begin position="315"/>
        <end position="336"/>
    </location>
</feature>
<keyword evidence="3" id="KW-1003">Cell membrane</keyword>
<dbReference type="AlphaFoldDB" id="A0A518D3I5"/>
<keyword evidence="5 8" id="KW-1133">Transmembrane helix</keyword>
<feature type="transmembrane region" description="Helical" evidence="8">
    <location>
        <begin position="64"/>
        <end position="87"/>
    </location>
</feature>
<feature type="transmembrane region" description="Helical" evidence="8">
    <location>
        <begin position="267"/>
        <end position="294"/>
    </location>
</feature>
<protein>
    <submittedName>
        <fullName evidence="9">Teichuronic acid biosynthesis protein TuaB</fullName>
    </submittedName>
</protein>
<dbReference type="InterPro" id="IPR050833">
    <property type="entry name" value="Poly_Biosynth_Transport"/>
</dbReference>
<comment type="subcellular location">
    <subcellularLocation>
        <location evidence="1">Cell membrane</location>
        <topology evidence="1">Multi-pass membrane protein</topology>
    </subcellularLocation>
</comment>
<feature type="transmembrane region" description="Helical" evidence="8">
    <location>
        <begin position="170"/>
        <end position="186"/>
    </location>
</feature>
<feature type="transmembrane region" description="Helical" evidence="8">
    <location>
        <begin position="373"/>
        <end position="391"/>
    </location>
</feature>
<evidence type="ECO:0000256" key="4">
    <source>
        <dbReference type="ARBA" id="ARBA00022692"/>
    </source>
</evidence>
<feature type="transmembrane region" description="Helical" evidence="8">
    <location>
        <begin position="465"/>
        <end position="487"/>
    </location>
</feature>
<feature type="transmembrane region" description="Helical" evidence="8">
    <location>
        <begin position="397"/>
        <end position="415"/>
    </location>
</feature>
<feature type="transmembrane region" description="Helical" evidence="8">
    <location>
        <begin position="436"/>
        <end position="453"/>
    </location>
</feature>
<evidence type="ECO:0000256" key="8">
    <source>
        <dbReference type="SAM" id="Phobius"/>
    </source>
</evidence>
<reference evidence="9 10" key="1">
    <citation type="submission" date="2019-02" db="EMBL/GenBank/DDBJ databases">
        <title>Deep-cultivation of Planctomycetes and their phenomic and genomic characterization uncovers novel biology.</title>
        <authorList>
            <person name="Wiegand S."/>
            <person name="Jogler M."/>
            <person name="Boedeker C."/>
            <person name="Pinto D."/>
            <person name="Vollmers J."/>
            <person name="Rivas-Marin E."/>
            <person name="Kohn T."/>
            <person name="Peeters S.H."/>
            <person name="Heuer A."/>
            <person name="Rast P."/>
            <person name="Oberbeckmann S."/>
            <person name="Bunk B."/>
            <person name="Jeske O."/>
            <person name="Meyerdierks A."/>
            <person name="Storesund J.E."/>
            <person name="Kallscheuer N."/>
            <person name="Luecker S."/>
            <person name="Lage O.M."/>
            <person name="Pohl T."/>
            <person name="Merkel B.J."/>
            <person name="Hornburger P."/>
            <person name="Mueller R.-W."/>
            <person name="Bruemmer F."/>
            <person name="Labrenz M."/>
            <person name="Spormann A.M."/>
            <person name="Op den Camp H."/>
            <person name="Overmann J."/>
            <person name="Amann R."/>
            <person name="Jetten M.S.M."/>
            <person name="Mascher T."/>
            <person name="Medema M.H."/>
            <person name="Devos D.P."/>
            <person name="Kaster A.-K."/>
            <person name="Ovreas L."/>
            <person name="Rohde M."/>
            <person name="Galperin M.Y."/>
            <person name="Jogler C."/>
        </authorList>
    </citation>
    <scope>NUCLEOTIDE SEQUENCE [LARGE SCALE GENOMIC DNA]</scope>
    <source>
        <strain evidence="9 10">Pla163</strain>
    </source>
</reference>
<name>A0A518D3I5_9BACT</name>
<sequence>MSTQQPTDPRSSAHDGEPDQPELERRVARSSLFTVGGYAASNVLRLFSNVVLAQLLLPEVFGEMVLVGLLLLGIGMFSDVGIGPCLVQSRRGREEAFVHTAFTLQALRGFAIAALGWVIAPTFAGWYDEPSLVWPIRIACATAVLQGLNSTKWHTVTRDLALGRKTIVELSTHVLSITICVVWAYFDRSVWALVAGSVVQAAGVAIGSHMALPGARDGLRLERAALVEMLTFGRWVFVSTCVTFLALQSDRLILGKLVESLGLLGVYGMAVTIASIPTILAGHLSGNVQFPLLAVHDRRDPSALEEAFLRQRETLLVALGSILLAVFWFAPLFFRTLYPEDFLSAGWIAQWLCVAGWFALLKQTSDRVLLVRGATRALAGVNLVAFLARAAGTIVGFHFAGMHGFLAGLVIGSMIEQLVVQRVVLALDLDVRRQDLLASAVAAAVITAGWQVRELVDTGLVSGPAAPLIEIGLGAVLLGLVTAQTVVRYRRVGLA</sequence>
<dbReference type="GO" id="GO:0005886">
    <property type="term" value="C:plasma membrane"/>
    <property type="evidence" value="ECO:0007669"/>
    <property type="project" value="UniProtKB-SubCell"/>
</dbReference>